<keyword evidence="2" id="KW-1185">Reference proteome</keyword>
<keyword evidence="1" id="KW-0808">Transferase</keyword>
<dbReference type="Pfam" id="PF13489">
    <property type="entry name" value="Methyltransf_23"/>
    <property type="match status" value="1"/>
</dbReference>
<keyword evidence="1" id="KW-0489">Methyltransferase</keyword>
<dbReference type="CDD" id="cd02440">
    <property type="entry name" value="AdoMet_MTases"/>
    <property type="match status" value="1"/>
</dbReference>
<dbReference type="AlphaFoldDB" id="A0A1I6XA66"/>
<accession>A0A1I6XA66</accession>
<dbReference type="GO" id="GO:0032259">
    <property type="term" value="P:methylation"/>
    <property type="evidence" value="ECO:0007669"/>
    <property type="project" value="UniProtKB-KW"/>
</dbReference>
<evidence type="ECO:0000313" key="2">
    <source>
        <dbReference type="Proteomes" id="UP000183371"/>
    </source>
</evidence>
<dbReference type="Gene3D" id="3.40.50.150">
    <property type="entry name" value="Vaccinia Virus protein VP39"/>
    <property type="match status" value="1"/>
</dbReference>
<dbReference type="GO" id="GO:0008168">
    <property type="term" value="F:methyltransferase activity"/>
    <property type="evidence" value="ECO:0007669"/>
    <property type="project" value="UniProtKB-KW"/>
</dbReference>
<name>A0A1I6XA66_9HYPH</name>
<gene>
    <name evidence="1" type="ORF">SAMN05444141_10141</name>
</gene>
<dbReference type="RefSeq" id="WP_054785173.1">
    <property type="nucleotide sequence ID" value="NZ_FPBD01000001.1"/>
</dbReference>
<dbReference type="Proteomes" id="UP000183371">
    <property type="component" value="Unassembled WGS sequence"/>
</dbReference>
<dbReference type="EMBL" id="FPBD01000001">
    <property type="protein sequence ID" value="SFT35159.1"/>
    <property type="molecule type" value="Genomic_DNA"/>
</dbReference>
<protein>
    <submittedName>
        <fullName evidence="1">Predicted methyltransferase, contains TPR repeat</fullName>
    </submittedName>
</protein>
<dbReference type="SUPFAM" id="SSF53335">
    <property type="entry name" value="S-adenosyl-L-methionine-dependent methyltransferases"/>
    <property type="match status" value="1"/>
</dbReference>
<dbReference type="PANTHER" id="PTHR43861">
    <property type="entry name" value="TRANS-ACONITATE 2-METHYLTRANSFERASE-RELATED"/>
    <property type="match status" value="1"/>
</dbReference>
<dbReference type="InterPro" id="IPR029063">
    <property type="entry name" value="SAM-dependent_MTases_sf"/>
</dbReference>
<reference evidence="2" key="1">
    <citation type="submission" date="2016-10" db="EMBL/GenBank/DDBJ databases">
        <authorList>
            <person name="Varghese N."/>
            <person name="Submissions S."/>
        </authorList>
    </citation>
    <scope>NUCLEOTIDE SEQUENCE [LARGE SCALE GENOMIC DNA]</scope>
    <source>
        <strain evidence="2">DSM 17465</strain>
    </source>
</reference>
<dbReference type="PANTHER" id="PTHR43861:SF1">
    <property type="entry name" value="TRANS-ACONITATE 2-METHYLTRANSFERASE"/>
    <property type="match status" value="1"/>
</dbReference>
<sequence>MMNINFNSDDEDNPIHAALKKFLIDSQIQDLKEAGKFEEAEQLALKHADLDLNAIEQEQLASGSNDENFTPDTVPEQCVSTTFDKYADNFDQHLTKKLHYAVPEIIQDKISKFTEDQFKRLLDLGCGTGLCAEAIGDRALHKTGVDLSEGMLIQADEKQLYDDLYLKDVTEFLGNDWEPRWDLVIAGDTFPYLGALEDAVAGLAKNIEPNGKVIFTTETASDEAFTEKPYVMGSRGRFAHSAHYLRELLEASGFTLVEIEKVTPRFENGEPVQGLVVVAEYKGA</sequence>
<organism evidence="1 2">
    <name type="scientific">Pseudovibrio denitrificans</name>
    <dbReference type="NCBI Taxonomy" id="258256"/>
    <lineage>
        <taxon>Bacteria</taxon>
        <taxon>Pseudomonadati</taxon>
        <taxon>Pseudomonadota</taxon>
        <taxon>Alphaproteobacteria</taxon>
        <taxon>Hyphomicrobiales</taxon>
        <taxon>Stappiaceae</taxon>
        <taxon>Pseudovibrio</taxon>
    </lineage>
</organism>
<evidence type="ECO:0000313" key="1">
    <source>
        <dbReference type="EMBL" id="SFT35159.1"/>
    </source>
</evidence>
<proteinExistence type="predicted"/>